<dbReference type="OrthoDB" id="1668230at2759"/>
<dbReference type="GO" id="GO:0044773">
    <property type="term" value="P:mitotic DNA damage checkpoint signaling"/>
    <property type="evidence" value="ECO:0007669"/>
    <property type="project" value="TreeGrafter"/>
</dbReference>
<dbReference type="AlphaFoldDB" id="M2PEF4"/>
<evidence type="ECO:0000313" key="3">
    <source>
        <dbReference type="EMBL" id="EMD34254.1"/>
    </source>
</evidence>
<dbReference type="PANTHER" id="PTHR44167">
    <property type="entry name" value="OVARIAN-SPECIFIC SERINE/THREONINE-PROTEIN KINASE LOK-RELATED"/>
    <property type="match status" value="1"/>
</dbReference>
<dbReference type="Gene3D" id="1.10.510.10">
    <property type="entry name" value="Transferase(Phosphotransferase) domain 1"/>
    <property type="match status" value="1"/>
</dbReference>
<dbReference type="PROSITE" id="PS00108">
    <property type="entry name" value="PROTEIN_KINASE_ST"/>
    <property type="match status" value="1"/>
</dbReference>
<gene>
    <name evidence="3" type="ORF">CERSUDRAFT_125452</name>
</gene>
<feature type="region of interest" description="Disordered" evidence="1">
    <location>
        <begin position="72"/>
        <end position="100"/>
    </location>
</feature>
<evidence type="ECO:0000259" key="2">
    <source>
        <dbReference type="PROSITE" id="PS50011"/>
    </source>
</evidence>
<dbReference type="GO" id="GO:0005524">
    <property type="term" value="F:ATP binding"/>
    <property type="evidence" value="ECO:0007669"/>
    <property type="project" value="InterPro"/>
</dbReference>
<dbReference type="GO" id="GO:0004674">
    <property type="term" value="F:protein serine/threonine kinase activity"/>
    <property type="evidence" value="ECO:0007669"/>
    <property type="project" value="TreeGrafter"/>
</dbReference>
<dbReference type="Pfam" id="PF00069">
    <property type="entry name" value="Pkinase"/>
    <property type="match status" value="1"/>
</dbReference>
<feature type="domain" description="Protein kinase" evidence="2">
    <location>
        <begin position="117"/>
        <end position="385"/>
    </location>
</feature>
<evidence type="ECO:0000313" key="4">
    <source>
        <dbReference type="Proteomes" id="UP000016930"/>
    </source>
</evidence>
<dbReference type="SMART" id="SM00220">
    <property type="entry name" value="S_TKc"/>
    <property type="match status" value="1"/>
</dbReference>
<dbReference type="PROSITE" id="PS50011">
    <property type="entry name" value="PROTEIN_KINASE_DOM"/>
    <property type="match status" value="1"/>
</dbReference>
<dbReference type="InterPro" id="IPR008271">
    <property type="entry name" value="Ser/Thr_kinase_AS"/>
</dbReference>
<dbReference type="InterPro" id="IPR000719">
    <property type="entry name" value="Prot_kinase_dom"/>
</dbReference>
<dbReference type="GO" id="GO:0005634">
    <property type="term" value="C:nucleus"/>
    <property type="evidence" value="ECO:0007669"/>
    <property type="project" value="TreeGrafter"/>
</dbReference>
<dbReference type="PANTHER" id="PTHR44167:SF30">
    <property type="entry name" value="PHOSPHORYLASE KINASE"/>
    <property type="match status" value="1"/>
</dbReference>
<dbReference type="InterPro" id="IPR011009">
    <property type="entry name" value="Kinase-like_dom_sf"/>
</dbReference>
<protein>
    <recommendedName>
        <fullName evidence="2">Protein kinase domain-containing protein</fullName>
    </recommendedName>
</protein>
<feature type="compositionally biased region" description="Polar residues" evidence="1">
    <location>
        <begin position="72"/>
        <end position="86"/>
    </location>
</feature>
<dbReference type="Gene3D" id="3.30.200.20">
    <property type="entry name" value="Phosphorylase Kinase, domain 1"/>
    <property type="match status" value="1"/>
</dbReference>
<accession>M2PEF4</accession>
<keyword evidence="4" id="KW-1185">Reference proteome</keyword>
<evidence type="ECO:0000256" key="1">
    <source>
        <dbReference type="SAM" id="MobiDB-lite"/>
    </source>
</evidence>
<proteinExistence type="predicted"/>
<organism evidence="3 4">
    <name type="scientific">Ceriporiopsis subvermispora (strain B)</name>
    <name type="common">White-rot fungus</name>
    <name type="synonym">Gelatoporia subvermispora</name>
    <dbReference type="NCBI Taxonomy" id="914234"/>
    <lineage>
        <taxon>Eukaryota</taxon>
        <taxon>Fungi</taxon>
        <taxon>Dikarya</taxon>
        <taxon>Basidiomycota</taxon>
        <taxon>Agaricomycotina</taxon>
        <taxon>Agaricomycetes</taxon>
        <taxon>Polyporales</taxon>
        <taxon>Gelatoporiaceae</taxon>
        <taxon>Gelatoporia</taxon>
    </lineage>
</organism>
<name>M2PEF4_CERS8</name>
<dbReference type="EMBL" id="KB445803">
    <property type="protein sequence ID" value="EMD34254.1"/>
    <property type="molecule type" value="Genomic_DNA"/>
</dbReference>
<dbReference type="Proteomes" id="UP000016930">
    <property type="component" value="Unassembled WGS sequence"/>
</dbReference>
<dbReference type="STRING" id="914234.M2PEF4"/>
<dbReference type="HOGENOM" id="CLU_593111_0_0_1"/>
<reference evidence="3 4" key="1">
    <citation type="journal article" date="2012" name="Proc. Natl. Acad. Sci. U.S.A.">
        <title>Comparative genomics of Ceriporiopsis subvermispora and Phanerochaete chrysosporium provide insight into selective ligninolysis.</title>
        <authorList>
            <person name="Fernandez-Fueyo E."/>
            <person name="Ruiz-Duenas F.J."/>
            <person name="Ferreira P."/>
            <person name="Floudas D."/>
            <person name="Hibbett D.S."/>
            <person name="Canessa P."/>
            <person name="Larrondo L.F."/>
            <person name="James T.Y."/>
            <person name="Seelenfreund D."/>
            <person name="Lobos S."/>
            <person name="Polanco R."/>
            <person name="Tello M."/>
            <person name="Honda Y."/>
            <person name="Watanabe T."/>
            <person name="Watanabe T."/>
            <person name="Ryu J.S."/>
            <person name="Kubicek C.P."/>
            <person name="Schmoll M."/>
            <person name="Gaskell J."/>
            <person name="Hammel K.E."/>
            <person name="St John F.J."/>
            <person name="Vanden Wymelenberg A."/>
            <person name="Sabat G."/>
            <person name="Splinter BonDurant S."/>
            <person name="Syed K."/>
            <person name="Yadav J.S."/>
            <person name="Doddapaneni H."/>
            <person name="Subramanian V."/>
            <person name="Lavin J.L."/>
            <person name="Oguiza J.A."/>
            <person name="Perez G."/>
            <person name="Pisabarro A.G."/>
            <person name="Ramirez L."/>
            <person name="Santoyo F."/>
            <person name="Master E."/>
            <person name="Coutinho P.M."/>
            <person name="Henrissat B."/>
            <person name="Lombard V."/>
            <person name="Magnuson J.K."/>
            <person name="Kuees U."/>
            <person name="Hori C."/>
            <person name="Igarashi K."/>
            <person name="Samejima M."/>
            <person name="Held B.W."/>
            <person name="Barry K.W."/>
            <person name="LaButti K.M."/>
            <person name="Lapidus A."/>
            <person name="Lindquist E.A."/>
            <person name="Lucas S.M."/>
            <person name="Riley R."/>
            <person name="Salamov A.A."/>
            <person name="Hoffmeister D."/>
            <person name="Schwenk D."/>
            <person name="Hadar Y."/>
            <person name="Yarden O."/>
            <person name="de Vries R.P."/>
            <person name="Wiebenga A."/>
            <person name="Stenlid J."/>
            <person name="Eastwood D."/>
            <person name="Grigoriev I.V."/>
            <person name="Berka R.M."/>
            <person name="Blanchette R.A."/>
            <person name="Kersten P."/>
            <person name="Martinez A.T."/>
            <person name="Vicuna R."/>
            <person name="Cullen D."/>
        </authorList>
    </citation>
    <scope>NUCLEOTIDE SEQUENCE [LARGE SCALE GENOMIC DNA]</scope>
    <source>
        <strain evidence="3 4">B</strain>
    </source>
</reference>
<dbReference type="SUPFAM" id="SSF56112">
    <property type="entry name" value="Protein kinase-like (PK-like)"/>
    <property type="match status" value="1"/>
</dbReference>
<sequence length="513" mass="57999">MAANVGLRLTGRLWPVPCAIFQLLLFSPGYHLSPLASPTSRLPEDKFVPWSPVARVGAIELPLDVRGVKRAASSSDGLDQEGTSSISHREDDATASGSSASELEDPLAFWSPFGDGYLLQCVLGDGTQGRVFLVEEASNHQYYALKLIPKRLQYSSSLGRRDAIAELYCMKLAVENDLPFLMPVYRSWDDEDHIFFILPFCPETLHHRVSKGSISAAEAKHIAAELILALRDLHSRRVAHRDIKLDNIFISSNGHLMLGDFGFAYQIPDENGDPYQHLLPLEFVGTPGYYAPEIIDRDDGTIKERTCKGDIYTMGLVLHQVFTGNTMPYCDGEDDIVQLAKMKASPRGWANSIKDKLVIDLLDKMLAWNPEERWTAGQLINHPYFTNITPSVDTTRNTPTAKRQRRDSFNINALYERKCSGLNMAPFCGPQWRYEYRLTMPDMLDFETDEEQRDAFNEQLMIDAELDAACKPSDFLYKCPPGKETDRRHSDFVVNWDPPYVWKGQVPAFNDEY</sequence>